<protein>
    <recommendedName>
        <fullName evidence="2">Zinc knuckle CX2CX4HX4C domain-containing protein</fullName>
    </recommendedName>
</protein>
<dbReference type="PANTHER" id="PTHR33710">
    <property type="entry name" value="BNAC02G09200D PROTEIN"/>
    <property type="match status" value="1"/>
</dbReference>
<dbReference type="InterPro" id="IPR025836">
    <property type="entry name" value="Zn_knuckle_CX2CX4HX4C"/>
</dbReference>
<dbReference type="SUPFAM" id="SSF56219">
    <property type="entry name" value="DNase I-like"/>
    <property type="match status" value="1"/>
</dbReference>
<dbReference type="InterPro" id="IPR036691">
    <property type="entry name" value="Endo/exonu/phosph_ase_sf"/>
</dbReference>
<dbReference type="AlphaFoldDB" id="A0A803NLX7"/>
<dbReference type="Pfam" id="PF14392">
    <property type="entry name" value="zf-CCHC_4"/>
    <property type="match status" value="1"/>
</dbReference>
<proteinExistence type="predicted"/>
<organism evidence="3 4">
    <name type="scientific">Cannabis sativa</name>
    <name type="common">Hemp</name>
    <name type="synonym">Marijuana</name>
    <dbReference type="NCBI Taxonomy" id="3483"/>
    <lineage>
        <taxon>Eukaryota</taxon>
        <taxon>Viridiplantae</taxon>
        <taxon>Streptophyta</taxon>
        <taxon>Embryophyta</taxon>
        <taxon>Tracheophyta</taxon>
        <taxon>Spermatophyta</taxon>
        <taxon>Magnoliopsida</taxon>
        <taxon>eudicotyledons</taxon>
        <taxon>Gunneridae</taxon>
        <taxon>Pentapetalae</taxon>
        <taxon>rosids</taxon>
        <taxon>fabids</taxon>
        <taxon>Rosales</taxon>
        <taxon>Cannabaceae</taxon>
        <taxon>Cannabis</taxon>
    </lineage>
</organism>
<name>A0A803NLX7_CANSA</name>
<evidence type="ECO:0000313" key="3">
    <source>
        <dbReference type="EnsemblPlants" id="cds.evm.model.01.2622"/>
    </source>
</evidence>
<dbReference type="Gene3D" id="3.60.10.10">
    <property type="entry name" value="Endonuclease/exonuclease/phosphatase"/>
    <property type="match status" value="1"/>
</dbReference>
<reference evidence="3" key="1">
    <citation type="submission" date="2018-11" db="EMBL/GenBank/DDBJ databases">
        <authorList>
            <person name="Grassa J C."/>
        </authorList>
    </citation>
    <scope>NUCLEOTIDE SEQUENCE [LARGE SCALE GENOMIC DNA]</scope>
</reference>
<feature type="region of interest" description="Disordered" evidence="1">
    <location>
        <begin position="269"/>
        <end position="290"/>
    </location>
</feature>
<evidence type="ECO:0000313" key="4">
    <source>
        <dbReference type="Proteomes" id="UP000596661"/>
    </source>
</evidence>
<sequence>MATPQGELLFFPPSEEYSRFVLGVMTKTVPYLATEFANKIKSKGKNKRNILKAILVWCMCDLEFLGVSVMDSSSRQGLRDEEDGLLGGFLTERSIDFDAMQHLLASLWQPGKGENPRLVDLNEVDLWVQLHDLRSGFRTATVAKDVANYIGKFVESDEKNFLGLWRDFLRVRVTINVTKPLKRRMRLQNTAGIEFWTNFKYEHLPTFCFICGIMGYSDRFCPQRVAMEECQMQSNQPESGHDTKGTPVDQLMSPAILNQIDVIKEKIGGQRPANGEGVNGHNGLYGEPNRNKRKATWDRLRNLAATSNLPWCVMGDLNNVVSHDDKQGGNRYPEFLIQGFQQALAESGLQDMDLCSYPFTWERGRGTESWIEVHLDRGLVNQSWLDMFNAAKLYNLEVSTSDHCPIFMDLTSELMTPSLRRFRFENAWLREPLCIQIVKESWDGSVGSDIQRKVAVCSRQLQNWGKEYTGKFKERIGRWKKEMNRWKSGRDESSIMNFKQAKKNLVETYAQREVFWRQRSKQLWL</sequence>
<reference evidence="3" key="2">
    <citation type="submission" date="2021-03" db="UniProtKB">
        <authorList>
            <consortium name="EnsemblPlants"/>
        </authorList>
    </citation>
    <scope>IDENTIFICATION</scope>
</reference>
<accession>A0A803NLX7</accession>
<feature type="domain" description="Zinc knuckle CX2CX4HX4C" evidence="2">
    <location>
        <begin position="175"/>
        <end position="222"/>
    </location>
</feature>
<dbReference type="Proteomes" id="UP000596661">
    <property type="component" value="Chromosome 1"/>
</dbReference>
<dbReference type="EMBL" id="UZAU01000077">
    <property type="status" value="NOT_ANNOTATED_CDS"/>
    <property type="molecule type" value="Genomic_DNA"/>
</dbReference>
<evidence type="ECO:0000259" key="2">
    <source>
        <dbReference type="Pfam" id="PF14392"/>
    </source>
</evidence>
<dbReference type="Gramene" id="evm.model.01.2622">
    <property type="protein sequence ID" value="cds.evm.model.01.2622"/>
    <property type="gene ID" value="evm.TU.01.2622"/>
</dbReference>
<dbReference type="EnsemblPlants" id="evm.model.01.2622">
    <property type="protein sequence ID" value="cds.evm.model.01.2622"/>
    <property type="gene ID" value="evm.TU.01.2622"/>
</dbReference>
<keyword evidence="4" id="KW-1185">Reference proteome</keyword>
<evidence type="ECO:0000256" key="1">
    <source>
        <dbReference type="SAM" id="MobiDB-lite"/>
    </source>
</evidence>
<dbReference type="PANTHER" id="PTHR33710:SF64">
    <property type="entry name" value="ENDONUCLEASE_EXONUCLEASE_PHOSPHATASE DOMAIN-CONTAINING PROTEIN"/>
    <property type="match status" value="1"/>
</dbReference>